<feature type="domain" description="BppU N-terminal" evidence="1">
    <location>
        <begin position="6"/>
        <end position="138"/>
    </location>
</feature>
<dbReference type="RefSeq" id="WP_249514892.1">
    <property type="nucleotide sequence ID" value="NZ_CP093366.1"/>
</dbReference>
<evidence type="ECO:0000259" key="1">
    <source>
        <dbReference type="Pfam" id="PF10651"/>
    </source>
</evidence>
<evidence type="ECO:0000313" key="3">
    <source>
        <dbReference type="Proteomes" id="UP000831495"/>
    </source>
</evidence>
<dbReference type="EMBL" id="CP093366">
    <property type="protein sequence ID" value="UQS82614.1"/>
    <property type="molecule type" value="Genomic_DNA"/>
</dbReference>
<evidence type="ECO:0000313" key="2">
    <source>
        <dbReference type="EMBL" id="UQS82614.1"/>
    </source>
</evidence>
<sequence>MSKVFNLKLSVGQQHFGENSPVIIRQNDVGTQISAQILTDDSTPYDLTDCTITFNIRICGGEAVTMEPATVVDAVDGKINYSLTTDDSKYAGNAENAYFRIENTKTSVIETTGQVDLRVLEAAMITDDDYIIKVSDFKHKTKGDFAINPNLIGISWFVYANKDELYLQWPSDEISQKLYDKFNNPKPGVNIYEINNERSRYIIFAFKIPLNTTKILVKNFDPILPFGKTRSIVKFTKKDNSINPGGFNLHYIQIYDIDSATKIPGINMLEKNINGDVMNFSIDLTINPDVLTLDNYFLLATSIGTKNRKYASYNESQGFRLDNPSQNSISEGLTWLPSQIEVISYVLPK</sequence>
<keyword evidence="3" id="KW-1185">Reference proteome</keyword>
<protein>
    <submittedName>
        <fullName evidence="2">Phage baseplate upper protein</fullName>
    </submittedName>
</protein>
<dbReference type="InterPro" id="IPR018913">
    <property type="entry name" value="BppU_N"/>
</dbReference>
<dbReference type="Gene3D" id="2.60.40.3350">
    <property type="match status" value="1"/>
</dbReference>
<dbReference type="Proteomes" id="UP000831495">
    <property type="component" value="Chromosome"/>
</dbReference>
<organism evidence="2 3">
    <name type="scientific">Bombilactobacillus folatiphilus</name>
    <dbReference type="NCBI Taxonomy" id="2923362"/>
    <lineage>
        <taxon>Bacteria</taxon>
        <taxon>Bacillati</taxon>
        <taxon>Bacillota</taxon>
        <taxon>Bacilli</taxon>
        <taxon>Lactobacillales</taxon>
        <taxon>Lactobacillaceae</taxon>
        <taxon>Bombilactobacillus</taxon>
    </lineage>
</organism>
<dbReference type="Pfam" id="PF10651">
    <property type="entry name" value="BppU_N"/>
    <property type="match status" value="1"/>
</dbReference>
<proteinExistence type="predicted"/>
<reference evidence="2" key="1">
    <citation type="journal article" date="2022" name="Int. J. Syst. Evol. Microbiol.">
        <title>Apilactobacillus apisilvae sp. nov., Nicolia spurrieriana gen. nov. sp. nov., Bombilactobacillus folatiphilus sp. nov. and Bombilactobacillus thymidiniphilus sp. nov., four new lactic acid bacterial isolates from stingless bees Tetragonula carbonaria and Austroplebeia australis.</title>
        <authorList>
            <person name="Oliphant S.A."/>
            <person name="Watson-Haigh N.S."/>
            <person name="Sumby K.M."/>
            <person name="Gardner J."/>
            <person name="Groom S."/>
            <person name="Jiranek V."/>
        </authorList>
    </citation>
    <scope>NUCLEOTIDE SEQUENCE</scope>
    <source>
        <strain evidence="2">SG4_D2</strain>
    </source>
</reference>
<gene>
    <name evidence="2" type="ORF">MOO45_02910</name>
</gene>
<name>A0ABY4PAN2_9LACO</name>
<accession>A0ABY4PAN2</accession>